<dbReference type="EMBL" id="CP060713">
    <property type="protein sequence ID" value="QNN52347.1"/>
    <property type="molecule type" value="Genomic_DNA"/>
</dbReference>
<evidence type="ECO:0000313" key="3">
    <source>
        <dbReference type="Proteomes" id="UP000515947"/>
    </source>
</evidence>
<feature type="signal peptide" evidence="1">
    <location>
        <begin position="1"/>
        <end position="20"/>
    </location>
</feature>
<sequence length="198" mass="20366">MNSKLTLRSLGLGLAALAIGATGATGVASGDEVSGSRAAGAPPTAATAALAPMTVEKPVTIEQQRGLVIEATGVLDGEPVGVSLYENQKYGNSVQVFFPETDEVGAVEQSAPFVVDGRLDVTVDVDGRTVVLRGVVTETGTTKVVEPVQDNGEQIISRGTHSELQADLAITVGGLSTPLEASAFGFDLDVRRIQLYGN</sequence>
<keyword evidence="1" id="KW-0732">Signal</keyword>
<dbReference type="RefSeq" id="WP_187578189.1">
    <property type="nucleotide sequence ID" value="NZ_CP060713.1"/>
</dbReference>
<gene>
    <name evidence="2" type="ORF">H9L09_17960</name>
</gene>
<keyword evidence="3" id="KW-1185">Reference proteome</keyword>
<organism evidence="2 3">
    <name type="scientific">Nocardioides mesophilus</name>
    <dbReference type="NCBI Taxonomy" id="433659"/>
    <lineage>
        <taxon>Bacteria</taxon>
        <taxon>Bacillati</taxon>
        <taxon>Actinomycetota</taxon>
        <taxon>Actinomycetes</taxon>
        <taxon>Propionibacteriales</taxon>
        <taxon>Nocardioidaceae</taxon>
        <taxon>Nocardioides</taxon>
    </lineage>
</organism>
<feature type="chain" id="PRO_5039699486" evidence="1">
    <location>
        <begin position="21"/>
        <end position="198"/>
    </location>
</feature>
<accession>A0A7G9R9S2</accession>
<reference evidence="2 3" key="1">
    <citation type="submission" date="2020-08" db="EMBL/GenBank/DDBJ databases">
        <title>Genome sequence of Nocardioides mesophilus KACC 16243T.</title>
        <authorList>
            <person name="Hyun D.-W."/>
            <person name="Bae J.-W."/>
        </authorList>
    </citation>
    <scope>NUCLEOTIDE SEQUENCE [LARGE SCALE GENOMIC DNA]</scope>
    <source>
        <strain evidence="2 3">KACC 16243</strain>
    </source>
</reference>
<dbReference type="AlphaFoldDB" id="A0A7G9R9S2"/>
<dbReference type="Proteomes" id="UP000515947">
    <property type="component" value="Chromosome"/>
</dbReference>
<name>A0A7G9R9S2_9ACTN</name>
<proteinExistence type="predicted"/>
<evidence type="ECO:0000256" key="1">
    <source>
        <dbReference type="SAM" id="SignalP"/>
    </source>
</evidence>
<protein>
    <submittedName>
        <fullName evidence="2">Uncharacterized protein</fullName>
    </submittedName>
</protein>
<evidence type="ECO:0000313" key="2">
    <source>
        <dbReference type="EMBL" id="QNN52347.1"/>
    </source>
</evidence>
<dbReference type="KEGG" id="nmes:H9L09_17960"/>